<sequence length="178" mass="20807">SPIHKEKEKQNKKEINYHIQDATIQDNNNNTCEATNTTIEEPNSRSGLISEISERYEIRKSHTQIEPNREQIIYNMGTKHEQATITKKENESIIKSASFEQTVNMKIEKTQVNNVNIQGSEQKIQTRSYIVDTRTTDLENIEINRLEVLDMLEKMQKILDKIETNCDKIQLLIMEQED</sequence>
<feature type="non-terminal residue" evidence="1">
    <location>
        <position position="178"/>
    </location>
</feature>
<keyword evidence="2" id="KW-1185">Reference proteome</keyword>
<evidence type="ECO:0000313" key="2">
    <source>
        <dbReference type="Proteomes" id="UP000789901"/>
    </source>
</evidence>
<protein>
    <submittedName>
        <fullName evidence="1">7013_t:CDS:1</fullName>
    </submittedName>
</protein>
<accession>A0ABN7WF74</accession>
<dbReference type="EMBL" id="CAJVQB010042244">
    <property type="protein sequence ID" value="CAG8830230.1"/>
    <property type="molecule type" value="Genomic_DNA"/>
</dbReference>
<organism evidence="1 2">
    <name type="scientific">Gigaspora margarita</name>
    <dbReference type="NCBI Taxonomy" id="4874"/>
    <lineage>
        <taxon>Eukaryota</taxon>
        <taxon>Fungi</taxon>
        <taxon>Fungi incertae sedis</taxon>
        <taxon>Mucoromycota</taxon>
        <taxon>Glomeromycotina</taxon>
        <taxon>Glomeromycetes</taxon>
        <taxon>Diversisporales</taxon>
        <taxon>Gigasporaceae</taxon>
        <taxon>Gigaspora</taxon>
    </lineage>
</organism>
<reference evidence="1 2" key="1">
    <citation type="submission" date="2021-06" db="EMBL/GenBank/DDBJ databases">
        <authorList>
            <person name="Kallberg Y."/>
            <person name="Tangrot J."/>
            <person name="Rosling A."/>
        </authorList>
    </citation>
    <scope>NUCLEOTIDE SEQUENCE [LARGE SCALE GENOMIC DNA]</scope>
    <source>
        <strain evidence="1 2">120-4 pot B 10/14</strain>
    </source>
</reference>
<gene>
    <name evidence="1" type="ORF">GMARGA_LOCUS30248</name>
</gene>
<name>A0ABN7WF74_GIGMA</name>
<proteinExistence type="predicted"/>
<comment type="caution">
    <text evidence="1">The sequence shown here is derived from an EMBL/GenBank/DDBJ whole genome shotgun (WGS) entry which is preliminary data.</text>
</comment>
<feature type="non-terminal residue" evidence="1">
    <location>
        <position position="1"/>
    </location>
</feature>
<dbReference type="Proteomes" id="UP000789901">
    <property type="component" value="Unassembled WGS sequence"/>
</dbReference>
<evidence type="ECO:0000313" key="1">
    <source>
        <dbReference type="EMBL" id="CAG8830230.1"/>
    </source>
</evidence>